<dbReference type="PANTHER" id="PTHR24205">
    <property type="entry name" value="FOUR AND A HALF LIM DOMAINS PROTEIN"/>
    <property type="match status" value="1"/>
</dbReference>
<comment type="caution">
    <text evidence="7">The sequence shown here is derived from an EMBL/GenBank/DDBJ whole genome shotgun (WGS) entry which is preliminary data.</text>
</comment>
<dbReference type="GO" id="GO:0005634">
    <property type="term" value="C:nucleus"/>
    <property type="evidence" value="ECO:0007669"/>
    <property type="project" value="TreeGrafter"/>
</dbReference>
<evidence type="ECO:0000256" key="5">
    <source>
        <dbReference type="PROSITE-ProRule" id="PRU00125"/>
    </source>
</evidence>
<dbReference type="GO" id="GO:0003712">
    <property type="term" value="F:transcription coregulator activity"/>
    <property type="evidence" value="ECO:0007669"/>
    <property type="project" value="TreeGrafter"/>
</dbReference>
<protein>
    <recommendedName>
        <fullName evidence="6">LIM zinc-binding domain-containing protein</fullName>
    </recommendedName>
</protein>
<keyword evidence="4 5" id="KW-0440">LIM domain</keyword>
<evidence type="ECO:0000259" key="6">
    <source>
        <dbReference type="PROSITE" id="PS50023"/>
    </source>
</evidence>
<dbReference type="GO" id="GO:0046872">
    <property type="term" value="F:metal ion binding"/>
    <property type="evidence" value="ECO:0007669"/>
    <property type="project" value="UniProtKB-KW"/>
</dbReference>
<keyword evidence="2" id="KW-0677">Repeat</keyword>
<reference evidence="7" key="1">
    <citation type="submission" date="2022-11" db="EMBL/GenBank/DDBJ databases">
        <authorList>
            <person name="Kikuchi T."/>
        </authorList>
    </citation>
    <scope>NUCLEOTIDE SEQUENCE</scope>
    <source>
        <strain evidence="7">PS1010</strain>
    </source>
</reference>
<evidence type="ECO:0000256" key="4">
    <source>
        <dbReference type="ARBA" id="ARBA00023038"/>
    </source>
</evidence>
<proteinExistence type="predicted"/>
<dbReference type="AlphaFoldDB" id="A0A9P1IWN6"/>
<keyword evidence="1 5" id="KW-0479">Metal-binding</keyword>
<evidence type="ECO:0000313" key="8">
    <source>
        <dbReference type="Proteomes" id="UP001152747"/>
    </source>
</evidence>
<keyword evidence="8" id="KW-1185">Reference proteome</keyword>
<name>A0A9P1IWN6_9PELO</name>
<evidence type="ECO:0000313" key="7">
    <source>
        <dbReference type="EMBL" id="CAI5452101.1"/>
    </source>
</evidence>
<dbReference type="Pfam" id="PF00412">
    <property type="entry name" value="LIM"/>
    <property type="match status" value="2"/>
</dbReference>
<dbReference type="EMBL" id="CANHGI010000005">
    <property type="protein sequence ID" value="CAI5452101.1"/>
    <property type="molecule type" value="Genomic_DNA"/>
</dbReference>
<evidence type="ECO:0000256" key="3">
    <source>
        <dbReference type="ARBA" id="ARBA00022833"/>
    </source>
</evidence>
<dbReference type="InterPro" id="IPR001781">
    <property type="entry name" value="Znf_LIM"/>
</dbReference>
<dbReference type="PROSITE" id="PS50023">
    <property type="entry name" value="LIM_DOMAIN_2"/>
    <property type="match status" value="1"/>
</dbReference>
<dbReference type="PROSITE" id="PS00478">
    <property type="entry name" value="LIM_DOMAIN_1"/>
    <property type="match status" value="2"/>
</dbReference>
<dbReference type="SMART" id="SM00132">
    <property type="entry name" value="LIM"/>
    <property type="match status" value="2"/>
</dbReference>
<dbReference type="OrthoDB" id="1112565at2759"/>
<dbReference type="Gene3D" id="2.10.110.10">
    <property type="entry name" value="Cysteine Rich Protein"/>
    <property type="match status" value="2"/>
</dbReference>
<dbReference type="GO" id="GO:0030018">
    <property type="term" value="C:Z disc"/>
    <property type="evidence" value="ECO:0007669"/>
    <property type="project" value="TreeGrafter"/>
</dbReference>
<organism evidence="7 8">
    <name type="scientific">Caenorhabditis angaria</name>
    <dbReference type="NCBI Taxonomy" id="860376"/>
    <lineage>
        <taxon>Eukaryota</taxon>
        <taxon>Metazoa</taxon>
        <taxon>Ecdysozoa</taxon>
        <taxon>Nematoda</taxon>
        <taxon>Chromadorea</taxon>
        <taxon>Rhabditida</taxon>
        <taxon>Rhabditina</taxon>
        <taxon>Rhabditomorpha</taxon>
        <taxon>Rhabditoidea</taxon>
        <taxon>Rhabditidae</taxon>
        <taxon>Peloderinae</taxon>
        <taxon>Caenorhabditis</taxon>
    </lineage>
</organism>
<evidence type="ECO:0000256" key="1">
    <source>
        <dbReference type="ARBA" id="ARBA00022723"/>
    </source>
</evidence>
<evidence type="ECO:0000256" key="2">
    <source>
        <dbReference type="ARBA" id="ARBA00022737"/>
    </source>
</evidence>
<accession>A0A9P1IWN6</accession>
<sequence length="149" mass="17059">MMKNSAVNQQIYKVLCKGCNNILTRDEAISGKVIKLNNDLYHINCAKCSSCETTIGIRAAYPSSVGTFLCSECNLMANAPKCHACRKSTFEKCVSAFDVHWHQSCFKCRKCSRPFQRMEYIIHKGFAYDEDCYYQETLNILKDDEPIKE</sequence>
<dbReference type="Proteomes" id="UP001152747">
    <property type="component" value="Unassembled WGS sequence"/>
</dbReference>
<feature type="domain" description="LIM zinc-binding" evidence="6">
    <location>
        <begin position="80"/>
        <end position="139"/>
    </location>
</feature>
<dbReference type="PANTHER" id="PTHR24205:SF16">
    <property type="entry name" value="GH01042P-RELATED"/>
    <property type="match status" value="1"/>
</dbReference>
<dbReference type="SUPFAM" id="SSF57716">
    <property type="entry name" value="Glucocorticoid receptor-like (DNA-binding domain)"/>
    <property type="match status" value="1"/>
</dbReference>
<gene>
    <name evidence="7" type="ORF">CAMP_LOCUS14738</name>
</gene>
<keyword evidence="3 5" id="KW-0862">Zinc</keyword>